<evidence type="ECO:0000256" key="6">
    <source>
        <dbReference type="ARBA" id="ARBA00023239"/>
    </source>
</evidence>
<accession>D6TSG7</accession>
<dbReference type="OrthoDB" id="106309at2"/>
<evidence type="ECO:0000256" key="5">
    <source>
        <dbReference type="ARBA" id="ARBA00022736"/>
    </source>
</evidence>
<comment type="similarity">
    <text evidence="3">Belongs to the aldolase LacD family.</text>
</comment>
<dbReference type="Proteomes" id="UP000004508">
    <property type="component" value="Unassembled WGS sequence"/>
</dbReference>
<gene>
    <name evidence="8" type="ORF">Krac_4324</name>
</gene>
<dbReference type="GO" id="GO:0019512">
    <property type="term" value="P:lactose catabolic process via tagatose-6-phosphate"/>
    <property type="evidence" value="ECO:0007669"/>
    <property type="project" value="InterPro"/>
</dbReference>
<keyword evidence="6 8" id="KW-0456">Lyase</keyword>
<organism evidence="8 9">
    <name type="scientific">Ktedonobacter racemifer DSM 44963</name>
    <dbReference type="NCBI Taxonomy" id="485913"/>
    <lineage>
        <taxon>Bacteria</taxon>
        <taxon>Bacillati</taxon>
        <taxon>Chloroflexota</taxon>
        <taxon>Ktedonobacteria</taxon>
        <taxon>Ktedonobacterales</taxon>
        <taxon>Ktedonobacteraceae</taxon>
        <taxon>Ktedonobacter</taxon>
    </lineage>
</organism>
<keyword evidence="9" id="KW-1185">Reference proteome</keyword>
<protein>
    <recommendedName>
        <fullName evidence="4">tagatose-bisphosphate aldolase</fullName>
        <ecNumber evidence="4">4.1.2.40</ecNumber>
    </recommendedName>
</protein>
<dbReference type="Gene3D" id="3.20.20.70">
    <property type="entry name" value="Aldolase class I"/>
    <property type="match status" value="2"/>
</dbReference>
<dbReference type="HAMAP" id="MF_00734">
    <property type="entry name" value="LacD"/>
    <property type="match status" value="1"/>
</dbReference>
<evidence type="ECO:0000256" key="3">
    <source>
        <dbReference type="ARBA" id="ARBA00008679"/>
    </source>
</evidence>
<dbReference type="GO" id="GO:0009024">
    <property type="term" value="F:tagatose-6-phosphate kinase activity"/>
    <property type="evidence" value="ECO:0007669"/>
    <property type="project" value="InterPro"/>
</dbReference>
<evidence type="ECO:0000256" key="1">
    <source>
        <dbReference type="ARBA" id="ARBA00000567"/>
    </source>
</evidence>
<dbReference type="InterPro" id="IPR005927">
    <property type="entry name" value="Tag_1.6-dipho_adolase"/>
</dbReference>
<dbReference type="InterPro" id="IPR013785">
    <property type="entry name" value="Aldolase_TIM"/>
</dbReference>
<dbReference type="InParanoid" id="D6TSG7"/>
<dbReference type="UniPathway" id="UPA00704">
    <property type="reaction ID" value="UER00716"/>
</dbReference>
<comment type="catalytic activity">
    <reaction evidence="1">
        <text>D-tagatofuranose 1,6-bisphosphate = D-glyceraldehyde 3-phosphate + dihydroxyacetone phosphate</text>
        <dbReference type="Rhea" id="RHEA:22948"/>
        <dbReference type="ChEBI" id="CHEBI:57642"/>
        <dbReference type="ChEBI" id="CHEBI:58694"/>
        <dbReference type="ChEBI" id="CHEBI:59776"/>
        <dbReference type="EC" id="4.1.2.40"/>
    </reaction>
</comment>
<keyword evidence="5" id="KW-0423">Lactose metabolism</keyword>
<dbReference type="Pfam" id="PF01791">
    <property type="entry name" value="DeoC"/>
    <property type="match status" value="1"/>
</dbReference>
<dbReference type="AlphaFoldDB" id="D6TSG7"/>
<dbReference type="SMART" id="SM01133">
    <property type="entry name" value="DeoC"/>
    <property type="match status" value="1"/>
</dbReference>
<dbReference type="GO" id="GO:0061595">
    <property type="term" value="F:6-deoxy-6-sulfofructose-1-phosphate aldolase activity"/>
    <property type="evidence" value="ECO:0007669"/>
    <property type="project" value="TreeGrafter"/>
</dbReference>
<dbReference type="PANTHER" id="PTHR39340">
    <property type="entry name" value="SULFOFRUCTOSEPHOSPHATE ALDOLASE"/>
    <property type="match status" value="1"/>
</dbReference>
<evidence type="ECO:0000256" key="4">
    <source>
        <dbReference type="ARBA" id="ARBA00012905"/>
    </source>
</evidence>
<proteinExistence type="inferred from homology"/>
<dbReference type="GO" id="GO:1902777">
    <property type="term" value="P:6-sulfoquinovose(1-) catabolic process"/>
    <property type="evidence" value="ECO:0007669"/>
    <property type="project" value="TreeGrafter"/>
</dbReference>
<evidence type="ECO:0000256" key="7">
    <source>
        <dbReference type="SAM" id="MobiDB-lite"/>
    </source>
</evidence>
<evidence type="ECO:0000256" key="2">
    <source>
        <dbReference type="ARBA" id="ARBA00005191"/>
    </source>
</evidence>
<evidence type="ECO:0000313" key="8">
    <source>
        <dbReference type="EMBL" id="EFH83368.1"/>
    </source>
</evidence>
<evidence type="ECO:0000313" key="9">
    <source>
        <dbReference type="Proteomes" id="UP000004508"/>
    </source>
</evidence>
<comment type="caution">
    <text evidence="8">The sequence shown here is derived from an EMBL/GenBank/DDBJ whole genome shotgun (WGS) entry which is preliminary data.</text>
</comment>
<dbReference type="RefSeq" id="WP_007914025.1">
    <property type="nucleotide sequence ID" value="NZ_ADVG01000003.1"/>
</dbReference>
<dbReference type="eggNOG" id="COG3684">
    <property type="taxonomic scope" value="Bacteria"/>
</dbReference>
<reference evidence="8 9" key="1">
    <citation type="journal article" date="2011" name="Stand. Genomic Sci.">
        <title>Non-contiguous finished genome sequence and contextual data of the filamentous soil bacterium Ktedonobacter racemifer type strain (SOSP1-21).</title>
        <authorList>
            <person name="Chang Y.J."/>
            <person name="Land M."/>
            <person name="Hauser L."/>
            <person name="Chertkov O."/>
            <person name="Del Rio T.G."/>
            <person name="Nolan M."/>
            <person name="Copeland A."/>
            <person name="Tice H."/>
            <person name="Cheng J.F."/>
            <person name="Lucas S."/>
            <person name="Han C."/>
            <person name="Goodwin L."/>
            <person name="Pitluck S."/>
            <person name="Ivanova N."/>
            <person name="Ovchinikova G."/>
            <person name="Pati A."/>
            <person name="Chen A."/>
            <person name="Palaniappan K."/>
            <person name="Mavromatis K."/>
            <person name="Liolios K."/>
            <person name="Brettin T."/>
            <person name="Fiebig A."/>
            <person name="Rohde M."/>
            <person name="Abt B."/>
            <person name="Goker M."/>
            <person name="Detter J.C."/>
            <person name="Woyke T."/>
            <person name="Bristow J."/>
            <person name="Eisen J.A."/>
            <person name="Markowitz V."/>
            <person name="Hugenholtz P."/>
            <person name="Kyrpides N.C."/>
            <person name="Klenk H.P."/>
            <person name="Lapidus A."/>
        </authorList>
    </citation>
    <scope>NUCLEOTIDE SEQUENCE [LARGE SCALE GENOMIC DNA]</scope>
    <source>
        <strain evidence="9">DSM 44963</strain>
    </source>
</reference>
<dbReference type="GO" id="GO:0009025">
    <property type="term" value="F:tagatose-bisphosphate aldolase activity"/>
    <property type="evidence" value="ECO:0007669"/>
    <property type="project" value="UniProtKB-EC"/>
</dbReference>
<dbReference type="EC" id="4.1.2.40" evidence="4"/>
<sequence length="382" mass="42180">MTLRISKGKFEGLNACANEYGCIAALAVDHRQNLLQAIATARGAEATAHDMQAFKGAVAKVLSPYASALLLDPEYSLMHDPQTKREQDSQAQQPLVPPSRQPQKGYNSEKKNASSVFALGMSAHIVSDKAIMLAYEKSSYDNGTGDRLPDLLPEWSVRRLAEAGARAIKILLYYNPFDKERVNVIKQAYVERIGAECIALDIPFFLEPLVYDNAIGDEKGLEFAKKKPLYVARTMEEFSQPRYGVDVLKVELPINPLFVAQTRAFAGGQAAYTRQEALMHLRKTADATKLPFIYLSAGINNEVFCEMLELAAEAGAKFAGVLCGRATWQQGIQVYAREGVKALEYWLAEHGAQNIQALNRVLTTHASAWWDTYGGKGNIEIT</sequence>
<dbReference type="InterPro" id="IPR050552">
    <property type="entry name" value="LacD_aldolase"/>
</dbReference>
<dbReference type="InterPro" id="IPR002915">
    <property type="entry name" value="DeoC/FbaB/LacD_aldolase"/>
</dbReference>
<dbReference type="PANTHER" id="PTHR39340:SF1">
    <property type="entry name" value="SULFOFRUCTOSEPHOSPHATE ALDOLASE"/>
    <property type="match status" value="1"/>
</dbReference>
<dbReference type="EMBL" id="ADVG01000003">
    <property type="protein sequence ID" value="EFH83368.1"/>
    <property type="molecule type" value="Genomic_DNA"/>
</dbReference>
<name>D6TSG7_KTERA</name>
<dbReference type="SUPFAM" id="SSF51569">
    <property type="entry name" value="Aldolase"/>
    <property type="match status" value="2"/>
</dbReference>
<dbReference type="STRING" id="485913.Krac_4324"/>
<feature type="region of interest" description="Disordered" evidence="7">
    <location>
        <begin position="80"/>
        <end position="108"/>
    </location>
</feature>
<comment type="pathway">
    <text evidence="2">Carbohydrate metabolism; D-tagatose 6-phosphate degradation; D-glyceraldehyde 3-phosphate and glycerone phosphate from D-tagatose 6-phosphate: step 2/2.</text>
</comment>
<dbReference type="NCBIfam" id="NF009498">
    <property type="entry name" value="PRK12858.1"/>
    <property type="match status" value="1"/>
</dbReference>
<dbReference type="GO" id="GO:2001059">
    <property type="term" value="P:D-tagatose 6-phosphate catabolic process"/>
    <property type="evidence" value="ECO:0007669"/>
    <property type="project" value="UniProtKB-UniPathway"/>
</dbReference>